<accession>A0A3S1CR24</accession>
<sequence length="412" mass="46010">MPLILDGRYVPIRKLGQGGFGAAFLSCDRRTPGMRECVVKQLQPGVNFKPEQIKKVTQLFHREAEVLEKLGAHPQIPELFAFFALEPPTREEPIELFYLVQQYIDGENLEQELYSKGKFSEAEVTSVLEAVLEILDFVHNNGSIHRDIKPSNTMRSRDGKLYLVDFGAVKQVVAVGTKHSSENSTSNMPSEAVTNVYTPGFAPPEQTDGRAVFPSSDLYALAASCLFLLTAKQPTSFIDSYTNTWNWRPSVNISDKLANILERMLKEKPIERFQSASEALTALRKSKHSSDFSSYEWLMAPFLTGFEIGLLAVFLNNLFPGIGLSIVAIVLAVMVYAQYKKILNKKHLFIIVGGTFTFVLVSLSTLQSVPILGFNLANNHLFVAFFAFLLGVFSILLIGLSQLIYQLLTFVH</sequence>
<evidence type="ECO:0000313" key="13">
    <source>
        <dbReference type="Proteomes" id="UP000271624"/>
    </source>
</evidence>
<dbReference type="Pfam" id="PF00069">
    <property type="entry name" value="Pkinase"/>
    <property type="match status" value="1"/>
</dbReference>
<keyword evidence="10" id="KW-1133">Transmembrane helix</keyword>
<proteinExistence type="predicted"/>
<keyword evidence="10" id="KW-0812">Transmembrane</keyword>
<dbReference type="Gene3D" id="3.30.200.20">
    <property type="entry name" value="Phosphorylase Kinase, domain 1"/>
    <property type="match status" value="1"/>
</dbReference>
<dbReference type="GO" id="GO:0004674">
    <property type="term" value="F:protein serine/threonine kinase activity"/>
    <property type="evidence" value="ECO:0007669"/>
    <property type="project" value="UniProtKB-KW"/>
</dbReference>
<evidence type="ECO:0000256" key="9">
    <source>
        <dbReference type="PROSITE-ProRule" id="PRU10141"/>
    </source>
</evidence>
<feature type="domain" description="Protein kinase" evidence="11">
    <location>
        <begin position="9"/>
        <end position="298"/>
    </location>
</feature>
<dbReference type="PROSITE" id="PS00107">
    <property type="entry name" value="PROTEIN_KINASE_ATP"/>
    <property type="match status" value="1"/>
</dbReference>
<dbReference type="CDD" id="cd14014">
    <property type="entry name" value="STKc_PknB_like"/>
    <property type="match status" value="1"/>
</dbReference>
<keyword evidence="4 9" id="KW-0547">Nucleotide-binding</keyword>
<keyword evidence="2" id="KW-0723">Serine/threonine-protein kinase</keyword>
<keyword evidence="10" id="KW-0472">Membrane</keyword>
<evidence type="ECO:0000256" key="6">
    <source>
        <dbReference type="ARBA" id="ARBA00022840"/>
    </source>
</evidence>
<evidence type="ECO:0000256" key="5">
    <source>
        <dbReference type="ARBA" id="ARBA00022777"/>
    </source>
</evidence>
<evidence type="ECO:0000256" key="7">
    <source>
        <dbReference type="ARBA" id="ARBA00047899"/>
    </source>
</evidence>
<keyword evidence="3" id="KW-0808">Transferase</keyword>
<dbReference type="SMART" id="SM00220">
    <property type="entry name" value="S_TKc"/>
    <property type="match status" value="1"/>
</dbReference>
<dbReference type="InterPro" id="IPR000719">
    <property type="entry name" value="Prot_kinase_dom"/>
</dbReference>
<dbReference type="AlphaFoldDB" id="A0A3S1CR24"/>
<evidence type="ECO:0000259" key="11">
    <source>
        <dbReference type="PROSITE" id="PS50011"/>
    </source>
</evidence>
<reference evidence="12" key="2">
    <citation type="journal article" date="2019" name="Genome Biol. Evol.">
        <title>Day and night: Metabolic profiles and evolutionary relationships of six axenic non-marine cyanobacteria.</title>
        <authorList>
            <person name="Will S.E."/>
            <person name="Henke P."/>
            <person name="Boedeker C."/>
            <person name="Huang S."/>
            <person name="Brinkmann H."/>
            <person name="Rohde M."/>
            <person name="Jarek M."/>
            <person name="Friedl T."/>
            <person name="Seufert S."/>
            <person name="Schumacher M."/>
            <person name="Overmann J."/>
            <person name="Neumann-Schaal M."/>
            <person name="Petersen J."/>
        </authorList>
    </citation>
    <scope>NUCLEOTIDE SEQUENCE [LARGE SCALE GENOMIC DNA]</scope>
    <source>
        <strain evidence="12">PCC 7102</strain>
    </source>
</reference>
<evidence type="ECO:0000256" key="4">
    <source>
        <dbReference type="ARBA" id="ARBA00022741"/>
    </source>
</evidence>
<dbReference type="GO" id="GO:0005524">
    <property type="term" value="F:ATP binding"/>
    <property type="evidence" value="ECO:0007669"/>
    <property type="project" value="UniProtKB-UniRule"/>
</dbReference>
<organism evidence="12 13">
    <name type="scientific">Dulcicalothrix desertica PCC 7102</name>
    <dbReference type="NCBI Taxonomy" id="232991"/>
    <lineage>
        <taxon>Bacteria</taxon>
        <taxon>Bacillati</taxon>
        <taxon>Cyanobacteriota</taxon>
        <taxon>Cyanophyceae</taxon>
        <taxon>Nostocales</taxon>
        <taxon>Calotrichaceae</taxon>
        <taxon>Dulcicalothrix</taxon>
    </lineage>
</organism>
<dbReference type="EMBL" id="RSCL01000006">
    <property type="protein sequence ID" value="RUT06820.1"/>
    <property type="molecule type" value="Genomic_DNA"/>
</dbReference>
<feature type="binding site" evidence="9">
    <location>
        <position position="40"/>
    </location>
    <ligand>
        <name>ATP</name>
        <dbReference type="ChEBI" id="CHEBI:30616"/>
    </ligand>
</feature>
<evidence type="ECO:0000256" key="1">
    <source>
        <dbReference type="ARBA" id="ARBA00012513"/>
    </source>
</evidence>
<comment type="caution">
    <text evidence="12">The sequence shown here is derived from an EMBL/GenBank/DDBJ whole genome shotgun (WGS) entry which is preliminary data.</text>
</comment>
<dbReference type="InterPro" id="IPR017441">
    <property type="entry name" value="Protein_kinase_ATP_BS"/>
</dbReference>
<comment type="catalytic activity">
    <reaction evidence="7">
        <text>L-threonyl-[protein] + ATP = O-phospho-L-threonyl-[protein] + ADP + H(+)</text>
        <dbReference type="Rhea" id="RHEA:46608"/>
        <dbReference type="Rhea" id="RHEA-COMP:11060"/>
        <dbReference type="Rhea" id="RHEA-COMP:11605"/>
        <dbReference type="ChEBI" id="CHEBI:15378"/>
        <dbReference type="ChEBI" id="CHEBI:30013"/>
        <dbReference type="ChEBI" id="CHEBI:30616"/>
        <dbReference type="ChEBI" id="CHEBI:61977"/>
        <dbReference type="ChEBI" id="CHEBI:456216"/>
        <dbReference type="EC" id="2.7.11.1"/>
    </reaction>
</comment>
<dbReference type="Proteomes" id="UP000271624">
    <property type="component" value="Unassembled WGS sequence"/>
</dbReference>
<evidence type="ECO:0000256" key="3">
    <source>
        <dbReference type="ARBA" id="ARBA00022679"/>
    </source>
</evidence>
<feature type="transmembrane region" description="Helical" evidence="10">
    <location>
        <begin position="318"/>
        <end position="336"/>
    </location>
</feature>
<keyword evidence="5" id="KW-0418">Kinase</keyword>
<comment type="catalytic activity">
    <reaction evidence="8">
        <text>L-seryl-[protein] + ATP = O-phospho-L-seryl-[protein] + ADP + H(+)</text>
        <dbReference type="Rhea" id="RHEA:17989"/>
        <dbReference type="Rhea" id="RHEA-COMP:9863"/>
        <dbReference type="Rhea" id="RHEA-COMP:11604"/>
        <dbReference type="ChEBI" id="CHEBI:15378"/>
        <dbReference type="ChEBI" id="CHEBI:29999"/>
        <dbReference type="ChEBI" id="CHEBI:30616"/>
        <dbReference type="ChEBI" id="CHEBI:83421"/>
        <dbReference type="ChEBI" id="CHEBI:456216"/>
        <dbReference type="EC" id="2.7.11.1"/>
    </reaction>
</comment>
<gene>
    <name evidence="12" type="ORF">DSM106972_030770</name>
</gene>
<dbReference type="InterPro" id="IPR011009">
    <property type="entry name" value="Kinase-like_dom_sf"/>
</dbReference>
<keyword evidence="13" id="KW-1185">Reference proteome</keyword>
<evidence type="ECO:0000256" key="10">
    <source>
        <dbReference type="SAM" id="Phobius"/>
    </source>
</evidence>
<dbReference type="SUPFAM" id="SSF56112">
    <property type="entry name" value="Protein kinase-like (PK-like)"/>
    <property type="match status" value="1"/>
</dbReference>
<evidence type="ECO:0000256" key="2">
    <source>
        <dbReference type="ARBA" id="ARBA00022527"/>
    </source>
</evidence>
<dbReference type="PANTHER" id="PTHR24363">
    <property type="entry name" value="SERINE/THREONINE PROTEIN KINASE"/>
    <property type="match status" value="1"/>
</dbReference>
<keyword evidence="6 9" id="KW-0067">ATP-binding</keyword>
<dbReference type="Gene3D" id="1.10.510.10">
    <property type="entry name" value="Transferase(Phosphotransferase) domain 1"/>
    <property type="match status" value="1"/>
</dbReference>
<dbReference type="PROSITE" id="PS50011">
    <property type="entry name" value="PROTEIN_KINASE_DOM"/>
    <property type="match status" value="1"/>
</dbReference>
<name>A0A3S1CR24_9CYAN</name>
<protein>
    <recommendedName>
        <fullName evidence="1">non-specific serine/threonine protein kinase</fullName>
        <ecNumber evidence="1">2.7.11.1</ecNumber>
    </recommendedName>
</protein>
<reference evidence="12" key="1">
    <citation type="submission" date="2018-12" db="EMBL/GenBank/DDBJ databases">
        <authorList>
            <person name="Will S."/>
            <person name="Neumann-Schaal M."/>
            <person name="Henke P."/>
        </authorList>
    </citation>
    <scope>NUCLEOTIDE SEQUENCE</scope>
    <source>
        <strain evidence="12">PCC 7102</strain>
    </source>
</reference>
<evidence type="ECO:0000256" key="8">
    <source>
        <dbReference type="ARBA" id="ARBA00048679"/>
    </source>
</evidence>
<dbReference type="EC" id="2.7.11.1" evidence="1"/>
<evidence type="ECO:0000313" key="12">
    <source>
        <dbReference type="EMBL" id="RUT06820.1"/>
    </source>
</evidence>
<feature type="transmembrane region" description="Helical" evidence="10">
    <location>
        <begin position="348"/>
        <end position="369"/>
    </location>
</feature>
<feature type="transmembrane region" description="Helical" evidence="10">
    <location>
        <begin position="381"/>
        <end position="405"/>
    </location>
</feature>
<dbReference type="PANTHER" id="PTHR24363:SF0">
    <property type="entry name" value="SERINE_THREONINE KINASE LIKE DOMAIN CONTAINING 1"/>
    <property type="match status" value="1"/>
</dbReference>